<evidence type="ECO:0000313" key="7">
    <source>
        <dbReference type="Proteomes" id="UP000035681"/>
    </source>
</evidence>
<dbReference type="WBParaSite" id="TCONS_00011781.p1">
    <property type="protein sequence ID" value="TCONS_00011781.p1"/>
    <property type="gene ID" value="XLOC_006630"/>
</dbReference>
<dbReference type="Gene3D" id="1.20.1070.10">
    <property type="entry name" value="Rhodopsin 7-helix transmembrane proteins"/>
    <property type="match status" value="1"/>
</dbReference>
<dbReference type="PANTHER" id="PTHR31552:SF8">
    <property type="entry name" value="SERPENTINE RECEPTOR CLASS GAMMA"/>
    <property type="match status" value="1"/>
</dbReference>
<dbReference type="PANTHER" id="PTHR31552">
    <property type="entry name" value="SERPENTINE RECEPTOR CLASS GAMMA"/>
    <property type="match status" value="1"/>
</dbReference>
<dbReference type="InterPro" id="IPR017452">
    <property type="entry name" value="GPCR_Rhodpsn_7TM"/>
</dbReference>
<feature type="transmembrane region" description="Helical" evidence="5">
    <location>
        <begin position="85"/>
        <end position="107"/>
    </location>
</feature>
<dbReference type="GO" id="GO:0016020">
    <property type="term" value="C:membrane"/>
    <property type="evidence" value="ECO:0007669"/>
    <property type="project" value="UniProtKB-SubCell"/>
</dbReference>
<proteinExistence type="predicted"/>
<feature type="transmembrane region" description="Helical" evidence="5">
    <location>
        <begin position="12"/>
        <end position="33"/>
    </location>
</feature>
<evidence type="ECO:0000313" key="9">
    <source>
        <dbReference type="WBParaSite" id="TCONS_00011781.p1"/>
    </source>
</evidence>
<feature type="transmembrane region" description="Helical" evidence="5">
    <location>
        <begin position="128"/>
        <end position="147"/>
    </location>
</feature>
<sequence>MLNIYQIIQLSYTIPLLIIYYYFTILLTYKIIIKKDSYFNNGFYPLMLGKSYADIVNITNSFLTIRLPRYDIASEFFLKLTCLPYIFYMETCITYNTMLFCSVLISLNRFIAIKYPMNYQFWFSTKMMKYYFAGIFIISISIGYVVLSYEPYYQRLGEENGYFVGFKNKNVGIFTACYTLALYLPCAILAVSLNVITAFELKKYRKQLSSNVKKEIHLFFYSIVNLIAFLIFFLYFLFRSLHIIFYLPMLQMIAILSIQWIIDIQSFGLFFSSLIICSPLRDMIFLRKIDDTANLKKTMVSKVNIISCTQK</sequence>
<evidence type="ECO:0000256" key="5">
    <source>
        <dbReference type="SAM" id="Phobius"/>
    </source>
</evidence>
<name>A0A0K0DW08_STRER</name>
<feature type="transmembrane region" description="Helical" evidence="5">
    <location>
        <begin position="171"/>
        <end position="197"/>
    </location>
</feature>
<feature type="domain" description="G-protein coupled receptors family 1 profile" evidence="6">
    <location>
        <begin position="24"/>
        <end position="234"/>
    </location>
</feature>
<dbReference type="STRING" id="6248.A0A0K0DW08"/>
<keyword evidence="4 5" id="KW-0472">Membrane</keyword>
<accession>A0A0K0DW08</accession>
<evidence type="ECO:0000256" key="4">
    <source>
        <dbReference type="ARBA" id="ARBA00023136"/>
    </source>
</evidence>
<keyword evidence="3 5" id="KW-1133">Transmembrane helix</keyword>
<dbReference type="Proteomes" id="UP000035681">
    <property type="component" value="Unplaced"/>
</dbReference>
<evidence type="ECO:0000256" key="3">
    <source>
        <dbReference type="ARBA" id="ARBA00022989"/>
    </source>
</evidence>
<dbReference type="PROSITE" id="PS50262">
    <property type="entry name" value="G_PROTEIN_RECEP_F1_2"/>
    <property type="match status" value="1"/>
</dbReference>
<keyword evidence="2 5" id="KW-0812">Transmembrane</keyword>
<evidence type="ECO:0000256" key="1">
    <source>
        <dbReference type="ARBA" id="ARBA00004370"/>
    </source>
</evidence>
<dbReference type="InterPro" id="IPR019426">
    <property type="entry name" value="7TM_GPCR_serpentine_rcpt_Srv"/>
</dbReference>
<dbReference type="Pfam" id="PF10323">
    <property type="entry name" value="7TM_GPCR_Srv"/>
    <property type="match status" value="1"/>
</dbReference>
<organism evidence="8">
    <name type="scientific">Strongyloides stercoralis</name>
    <name type="common">Threadworm</name>
    <dbReference type="NCBI Taxonomy" id="6248"/>
    <lineage>
        <taxon>Eukaryota</taxon>
        <taxon>Metazoa</taxon>
        <taxon>Ecdysozoa</taxon>
        <taxon>Nematoda</taxon>
        <taxon>Chromadorea</taxon>
        <taxon>Rhabditida</taxon>
        <taxon>Tylenchina</taxon>
        <taxon>Panagrolaimomorpha</taxon>
        <taxon>Strongyloidoidea</taxon>
        <taxon>Strongyloididae</taxon>
        <taxon>Strongyloides</taxon>
    </lineage>
</organism>
<keyword evidence="7" id="KW-1185">Reference proteome</keyword>
<evidence type="ECO:0000256" key="2">
    <source>
        <dbReference type="ARBA" id="ARBA00022692"/>
    </source>
</evidence>
<reference evidence="8" key="1">
    <citation type="submission" date="2015-08" db="UniProtKB">
        <authorList>
            <consortium name="WormBaseParasite"/>
        </authorList>
    </citation>
    <scope>IDENTIFICATION</scope>
</reference>
<dbReference type="AlphaFoldDB" id="A0A0K0DW08"/>
<evidence type="ECO:0000313" key="8">
    <source>
        <dbReference type="WBParaSite" id="SSTP_0000142400.1"/>
    </source>
</evidence>
<comment type="subcellular location">
    <subcellularLocation>
        <location evidence="1">Membrane</location>
    </subcellularLocation>
</comment>
<protein>
    <submittedName>
        <fullName evidence="8 9">G_PROTEIN_RECEP_F1_2 domain-containing protein</fullName>
    </submittedName>
</protein>
<dbReference type="SUPFAM" id="SSF81321">
    <property type="entry name" value="Family A G protein-coupled receptor-like"/>
    <property type="match status" value="1"/>
</dbReference>
<dbReference type="WBParaSite" id="SSTP_0000142400.1">
    <property type="protein sequence ID" value="SSTP_0000142400.1"/>
    <property type="gene ID" value="SSTP_0000142400"/>
</dbReference>
<evidence type="ECO:0000259" key="6">
    <source>
        <dbReference type="PROSITE" id="PS50262"/>
    </source>
</evidence>
<feature type="transmembrane region" description="Helical" evidence="5">
    <location>
        <begin position="218"/>
        <end position="237"/>
    </location>
</feature>